<protein>
    <submittedName>
        <fullName evidence="6">ABC transporter ATP-binding protein</fullName>
    </submittedName>
</protein>
<dbReference type="Proteomes" id="UP000320011">
    <property type="component" value="Unassembled WGS sequence"/>
</dbReference>
<proteinExistence type="inferred from homology"/>
<evidence type="ECO:0000313" key="6">
    <source>
        <dbReference type="EMBL" id="TVT61146.1"/>
    </source>
</evidence>
<dbReference type="PANTHER" id="PTHR43335">
    <property type="entry name" value="ABC TRANSPORTER, ATP-BINDING PROTEIN"/>
    <property type="match status" value="1"/>
</dbReference>
<evidence type="ECO:0000259" key="5">
    <source>
        <dbReference type="PROSITE" id="PS50893"/>
    </source>
</evidence>
<dbReference type="AlphaFoldDB" id="A0A558DJF9"/>
<evidence type="ECO:0000256" key="1">
    <source>
        <dbReference type="ARBA" id="ARBA00005417"/>
    </source>
</evidence>
<dbReference type="EMBL" id="VJWX01000017">
    <property type="protein sequence ID" value="TVT61146.1"/>
    <property type="molecule type" value="Genomic_DNA"/>
</dbReference>
<comment type="caution">
    <text evidence="6">The sequence shown here is derived from an EMBL/GenBank/DDBJ whole genome shotgun (WGS) entry which is preliminary data.</text>
</comment>
<organism evidence="6 7">
    <name type="scientific">Amycolatopsis rhizosphaerae</name>
    <dbReference type="NCBI Taxonomy" id="2053003"/>
    <lineage>
        <taxon>Bacteria</taxon>
        <taxon>Bacillati</taxon>
        <taxon>Actinomycetota</taxon>
        <taxon>Actinomycetes</taxon>
        <taxon>Pseudonocardiales</taxon>
        <taxon>Pseudonocardiaceae</taxon>
        <taxon>Amycolatopsis</taxon>
    </lineage>
</organism>
<dbReference type="OrthoDB" id="9804819at2"/>
<keyword evidence="4 6" id="KW-0067">ATP-binding</keyword>
<evidence type="ECO:0000256" key="3">
    <source>
        <dbReference type="ARBA" id="ARBA00022741"/>
    </source>
</evidence>
<evidence type="ECO:0000256" key="2">
    <source>
        <dbReference type="ARBA" id="ARBA00022448"/>
    </source>
</evidence>
<dbReference type="PROSITE" id="PS50893">
    <property type="entry name" value="ABC_TRANSPORTER_2"/>
    <property type="match status" value="1"/>
</dbReference>
<reference evidence="6 7" key="1">
    <citation type="submission" date="2019-07" db="EMBL/GenBank/DDBJ databases">
        <authorList>
            <person name="Duangmal K."/>
            <person name="Teo W.F.A."/>
        </authorList>
    </citation>
    <scope>NUCLEOTIDE SEQUENCE [LARGE SCALE GENOMIC DNA]</scope>
    <source>
        <strain evidence="6 7">TBRC 6029</strain>
    </source>
</reference>
<feature type="domain" description="ABC transporter" evidence="5">
    <location>
        <begin position="8"/>
        <end position="225"/>
    </location>
</feature>
<dbReference type="Pfam" id="PF00005">
    <property type="entry name" value="ABC_tran"/>
    <property type="match status" value="1"/>
</dbReference>
<evidence type="ECO:0000256" key="4">
    <source>
        <dbReference type="ARBA" id="ARBA00022840"/>
    </source>
</evidence>
<dbReference type="PANTHER" id="PTHR43335:SF4">
    <property type="entry name" value="ABC TRANSPORTER, ATP-BINDING PROTEIN"/>
    <property type="match status" value="1"/>
</dbReference>
<dbReference type="InterPro" id="IPR003439">
    <property type="entry name" value="ABC_transporter-like_ATP-bd"/>
</dbReference>
<keyword evidence="7" id="KW-1185">Reference proteome</keyword>
<reference evidence="6 7" key="2">
    <citation type="submission" date="2019-08" db="EMBL/GenBank/DDBJ databases">
        <title>Amycolatopsis acidicola sp. nov., isolated from peat swamp forest soil.</title>
        <authorList>
            <person name="Srisuk N."/>
        </authorList>
    </citation>
    <scope>NUCLEOTIDE SEQUENCE [LARGE SCALE GENOMIC DNA]</scope>
    <source>
        <strain evidence="6 7">TBRC 6029</strain>
    </source>
</reference>
<dbReference type="GO" id="GO:0016887">
    <property type="term" value="F:ATP hydrolysis activity"/>
    <property type="evidence" value="ECO:0007669"/>
    <property type="project" value="InterPro"/>
</dbReference>
<dbReference type="GO" id="GO:0005524">
    <property type="term" value="F:ATP binding"/>
    <property type="evidence" value="ECO:0007669"/>
    <property type="project" value="UniProtKB-KW"/>
</dbReference>
<keyword evidence="2" id="KW-0813">Transport</keyword>
<accession>A0A558DJF9</accession>
<comment type="similarity">
    <text evidence="1">Belongs to the ABC transporter superfamily.</text>
</comment>
<keyword evidence="3" id="KW-0547">Nucleotide-binding</keyword>
<sequence>MIDTETPVVLTAVTKKFGSTTAVRAVSWAPRRGRVTALVGLNGAGKSTLMRVMTGLVKPTEGSVSVVRGRRPLSAMIEAPALYKGLTVRRNLQIHRVLTGASRADAAEVTELTQIGDMLGRRVGALSQGYRQRLAIALALLGDPAVLLLDEPTNALDPEAIVHLRALIRGVAARNTAVVVSSHQLRELEGTADALTVLHDGQVLYDGPFTSFVGSPSLRVRALDPEGTRKLAELLPADGVRTDLRGEALHAVPDGQPVDDLARRVFAAAAEAGIDLVEVSHISPTLEEAFHTAISGARA</sequence>
<dbReference type="InterPro" id="IPR003593">
    <property type="entry name" value="AAA+_ATPase"/>
</dbReference>
<evidence type="ECO:0000313" key="7">
    <source>
        <dbReference type="Proteomes" id="UP000320011"/>
    </source>
</evidence>
<dbReference type="SMART" id="SM00382">
    <property type="entry name" value="AAA"/>
    <property type="match status" value="1"/>
</dbReference>
<dbReference type="InterPro" id="IPR027417">
    <property type="entry name" value="P-loop_NTPase"/>
</dbReference>
<dbReference type="SUPFAM" id="SSF52540">
    <property type="entry name" value="P-loop containing nucleoside triphosphate hydrolases"/>
    <property type="match status" value="1"/>
</dbReference>
<name>A0A558DJF9_9PSEU</name>
<dbReference type="Gene3D" id="3.40.50.300">
    <property type="entry name" value="P-loop containing nucleotide triphosphate hydrolases"/>
    <property type="match status" value="1"/>
</dbReference>
<gene>
    <name evidence="6" type="ORF">FNH05_03465</name>
</gene>
<dbReference type="RefSeq" id="WP_144585792.1">
    <property type="nucleotide sequence ID" value="NZ_VJWX01000017.1"/>
</dbReference>